<evidence type="ECO:0000259" key="2">
    <source>
        <dbReference type="PROSITE" id="PS50914"/>
    </source>
</evidence>
<dbReference type="SMART" id="SM00749">
    <property type="entry name" value="BON"/>
    <property type="match status" value="3"/>
</dbReference>
<dbReference type="PANTHER" id="PTHR34606:SF4">
    <property type="entry name" value="OUTER MEMBRANE LIPOPROTEIN DOLP"/>
    <property type="match status" value="1"/>
</dbReference>
<dbReference type="Proteomes" id="UP000285324">
    <property type="component" value="Unassembled WGS sequence"/>
</dbReference>
<accession>A0A424W7B5</accession>
<feature type="domain" description="BON" evidence="2">
    <location>
        <begin position="148"/>
        <end position="215"/>
    </location>
</feature>
<dbReference type="InterPro" id="IPR051686">
    <property type="entry name" value="Lipoprotein_DolP"/>
</dbReference>
<dbReference type="PROSITE" id="PS50914">
    <property type="entry name" value="BON"/>
    <property type="match status" value="3"/>
</dbReference>
<reference evidence="3 4" key="1">
    <citation type="submission" date="2018-08" db="EMBL/GenBank/DDBJ databases">
        <title>Achromobacter xylosoxidans Genome sequencing and assembly.</title>
        <authorList>
            <person name="Wang R."/>
            <person name="Rensing C."/>
            <person name="Li Y."/>
        </authorList>
    </citation>
    <scope>NUCLEOTIDE SEQUENCE [LARGE SCALE GENOMIC DNA]</scope>
    <source>
        <strain evidence="3 4">GD003A</strain>
    </source>
</reference>
<organism evidence="3 4">
    <name type="scientific">Alcaligenes xylosoxydans xylosoxydans</name>
    <name type="common">Achromobacter xylosoxidans</name>
    <dbReference type="NCBI Taxonomy" id="85698"/>
    <lineage>
        <taxon>Bacteria</taxon>
        <taxon>Pseudomonadati</taxon>
        <taxon>Pseudomonadota</taxon>
        <taxon>Betaproteobacteria</taxon>
        <taxon>Burkholderiales</taxon>
        <taxon>Alcaligenaceae</taxon>
        <taxon>Achromobacter</taxon>
    </lineage>
</organism>
<dbReference type="PANTHER" id="PTHR34606">
    <property type="entry name" value="BON DOMAIN-CONTAINING PROTEIN"/>
    <property type="match status" value="1"/>
</dbReference>
<evidence type="ECO:0000313" key="3">
    <source>
        <dbReference type="EMBL" id="RPJ89179.1"/>
    </source>
</evidence>
<keyword evidence="1" id="KW-0732">Signal</keyword>
<dbReference type="Pfam" id="PF04972">
    <property type="entry name" value="BON"/>
    <property type="match status" value="3"/>
</dbReference>
<comment type="caution">
    <text evidence="3">The sequence shown here is derived from an EMBL/GenBank/DDBJ whole genome shotgun (WGS) entry which is preliminary data.</text>
</comment>
<dbReference type="AlphaFoldDB" id="A0A424W7B5"/>
<name>A0A424W7B5_ALCXX</name>
<gene>
    <name evidence="3" type="ORF">DY367_23960</name>
</gene>
<sequence length="215" mass="23256">MIDAELRDRVQRALEFEPSVNNLHIGVVAENGVVTLTGHVSTFAQKLAAEETVQRVKGVRGIAQEIEVRMAADKQLADDQIASRALSIIAWDSTIPDGKVQVSVHKGWVTLNGSVEWFYQREAAAHAVHKLSGVTGISNLIEVTPSVHAGDVKRKIEEALLNSALVEANRVEVSVHDHKVVLSGRVNSWVERGGAERAAWAVPGVVEVQDKLAVG</sequence>
<dbReference type="RefSeq" id="WP_118933807.1">
    <property type="nucleotide sequence ID" value="NZ_CP061008.1"/>
</dbReference>
<dbReference type="EMBL" id="QVXO01000046">
    <property type="protein sequence ID" value="RPJ89179.1"/>
    <property type="molecule type" value="Genomic_DNA"/>
</dbReference>
<feature type="domain" description="BON" evidence="2">
    <location>
        <begin position="77"/>
        <end position="145"/>
    </location>
</feature>
<feature type="domain" description="BON" evidence="2">
    <location>
        <begin position="2"/>
        <end position="70"/>
    </location>
</feature>
<dbReference type="InterPro" id="IPR007055">
    <property type="entry name" value="BON_dom"/>
</dbReference>
<dbReference type="OrthoDB" id="870892at2"/>
<dbReference type="Gene3D" id="3.30.1340.30">
    <property type="match status" value="3"/>
</dbReference>
<protein>
    <submittedName>
        <fullName evidence="3">BON domain-containing protein</fullName>
    </submittedName>
</protein>
<proteinExistence type="predicted"/>
<evidence type="ECO:0000313" key="4">
    <source>
        <dbReference type="Proteomes" id="UP000285324"/>
    </source>
</evidence>
<dbReference type="InterPro" id="IPR014004">
    <property type="entry name" value="Transpt-assoc_nodulatn_dom_bac"/>
</dbReference>
<evidence type="ECO:0000256" key="1">
    <source>
        <dbReference type="ARBA" id="ARBA00022729"/>
    </source>
</evidence>